<reference evidence="1" key="1">
    <citation type="submission" date="2018-02" db="EMBL/GenBank/DDBJ databases">
        <title>Rhizophora mucronata_Transcriptome.</title>
        <authorList>
            <person name="Meera S.P."/>
            <person name="Sreeshan A."/>
            <person name="Augustine A."/>
        </authorList>
    </citation>
    <scope>NUCLEOTIDE SEQUENCE</scope>
    <source>
        <tissue evidence="1">Leaf</tissue>
    </source>
</reference>
<dbReference type="AlphaFoldDB" id="A0A2P2PY97"/>
<name>A0A2P2PY97_RHIMU</name>
<dbReference type="EMBL" id="GGEC01079240">
    <property type="protein sequence ID" value="MBX59724.1"/>
    <property type="molecule type" value="Transcribed_RNA"/>
</dbReference>
<sequence length="35" mass="4354">MILSCYLSFTEMKIFFVMWKSHRGIQKLFTNYFDK</sequence>
<proteinExistence type="predicted"/>
<evidence type="ECO:0000313" key="1">
    <source>
        <dbReference type="EMBL" id="MBX59724.1"/>
    </source>
</evidence>
<organism evidence="1">
    <name type="scientific">Rhizophora mucronata</name>
    <name type="common">Asiatic mangrove</name>
    <dbReference type="NCBI Taxonomy" id="61149"/>
    <lineage>
        <taxon>Eukaryota</taxon>
        <taxon>Viridiplantae</taxon>
        <taxon>Streptophyta</taxon>
        <taxon>Embryophyta</taxon>
        <taxon>Tracheophyta</taxon>
        <taxon>Spermatophyta</taxon>
        <taxon>Magnoliopsida</taxon>
        <taxon>eudicotyledons</taxon>
        <taxon>Gunneridae</taxon>
        <taxon>Pentapetalae</taxon>
        <taxon>rosids</taxon>
        <taxon>fabids</taxon>
        <taxon>Malpighiales</taxon>
        <taxon>Rhizophoraceae</taxon>
        <taxon>Rhizophora</taxon>
    </lineage>
</organism>
<accession>A0A2P2PY97</accession>
<protein>
    <submittedName>
        <fullName evidence="1">Uncharacterized protein</fullName>
    </submittedName>
</protein>